<dbReference type="Pfam" id="PF13968">
    <property type="entry name" value="DUF4220"/>
    <property type="match status" value="1"/>
</dbReference>
<dbReference type="Proteomes" id="UP000197138">
    <property type="component" value="Unassembled WGS sequence"/>
</dbReference>
<reference evidence="4" key="1">
    <citation type="journal article" date="2017" name="Plant J.">
        <title>The pomegranate (Punica granatum L.) genome and the genomics of punicalagin biosynthesis.</title>
        <authorList>
            <person name="Qin G."/>
            <person name="Xu C."/>
            <person name="Ming R."/>
            <person name="Tang H."/>
            <person name="Guyot R."/>
            <person name="Kramer E.M."/>
            <person name="Hu Y."/>
            <person name="Yi X."/>
            <person name="Qi Y."/>
            <person name="Xu X."/>
            <person name="Gao Z."/>
            <person name="Pan H."/>
            <person name="Jian J."/>
            <person name="Tian Y."/>
            <person name="Yue Z."/>
            <person name="Xu Y."/>
        </authorList>
    </citation>
    <scope>NUCLEOTIDE SEQUENCE [LARGE SCALE GENOMIC DNA]</scope>
    <source>
        <strain evidence="4">cv. Dabenzi</strain>
    </source>
</reference>
<dbReference type="EMBL" id="MTKT01001094">
    <property type="protein sequence ID" value="OWM86038.1"/>
    <property type="molecule type" value="Genomic_DNA"/>
</dbReference>
<evidence type="ECO:0000259" key="2">
    <source>
        <dbReference type="Pfam" id="PF13968"/>
    </source>
</evidence>
<evidence type="ECO:0000256" key="1">
    <source>
        <dbReference type="SAM" id="Phobius"/>
    </source>
</evidence>
<dbReference type="AlphaFoldDB" id="A0A218XMN2"/>
<feature type="domain" description="DUF4220" evidence="2">
    <location>
        <begin position="5"/>
        <end position="228"/>
    </location>
</feature>
<proteinExistence type="predicted"/>
<gene>
    <name evidence="3" type="ORF">CDL15_Pgr027264</name>
</gene>
<dbReference type="InterPro" id="IPR025315">
    <property type="entry name" value="DUF4220"/>
</dbReference>
<keyword evidence="1" id="KW-0812">Transmembrane</keyword>
<accession>A0A218XMN2</accession>
<evidence type="ECO:0000313" key="4">
    <source>
        <dbReference type="Proteomes" id="UP000197138"/>
    </source>
</evidence>
<sequence length="411" mass="48029">MTLYEIAQIPDSTSIPPEQDASNDDTANLVQARALFPVFQQLFADLILSDNDMIVSINFICSWTPQNVFRIVEMEIQTMSHLLRTKAKVLCIWWGSLLRLITISMSITVLAFFIILMVEDHSSWKFEWSDKITTLLLLIGTVLQESSFFHLPSEIQGQSSYFHLLYVVLPVSSYKFPANLLISSLRMLVQIVQYTGILITTCICNVNCSIDTNNNWSNSMVQFCLLKYCIRREKGCLCKMLEYFDVDKVIFYTPYEEIGEYLKQFLFETVCKQSHFIQENLYKRLGIRPPAGQLVNQITITAMTAGDLLRQRNLHYLAWSTELEFDYQILIWHIATELCSYEDQNCNEAILRNIKLSKQLSRYMAYLPVDCPFMFTQRDWSYQNPGHFCRGVTSLWRRNYLFQRQSPQRCM</sequence>
<organism evidence="3 4">
    <name type="scientific">Punica granatum</name>
    <name type="common">Pomegranate</name>
    <dbReference type="NCBI Taxonomy" id="22663"/>
    <lineage>
        <taxon>Eukaryota</taxon>
        <taxon>Viridiplantae</taxon>
        <taxon>Streptophyta</taxon>
        <taxon>Embryophyta</taxon>
        <taxon>Tracheophyta</taxon>
        <taxon>Spermatophyta</taxon>
        <taxon>Magnoliopsida</taxon>
        <taxon>eudicotyledons</taxon>
        <taxon>Gunneridae</taxon>
        <taxon>Pentapetalae</taxon>
        <taxon>rosids</taxon>
        <taxon>malvids</taxon>
        <taxon>Myrtales</taxon>
        <taxon>Lythraceae</taxon>
        <taxon>Punica</taxon>
    </lineage>
</organism>
<protein>
    <recommendedName>
        <fullName evidence="2">DUF4220 domain-containing protein</fullName>
    </recommendedName>
</protein>
<keyword evidence="1" id="KW-0472">Membrane</keyword>
<name>A0A218XMN2_PUNGR</name>
<keyword evidence="1" id="KW-1133">Transmembrane helix</keyword>
<comment type="caution">
    <text evidence="3">The sequence shown here is derived from an EMBL/GenBank/DDBJ whole genome shotgun (WGS) entry which is preliminary data.</text>
</comment>
<dbReference type="PANTHER" id="PTHR31325">
    <property type="entry name" value="OS01G0798800 PROTEIN-RELATED"/>
    <property type="match status" value="1"/>
</dbReference>
<evidence type="ECO:0000313" key="3">
    <source>
        <dbReference type="EMBL" id="OWM86038.1"/>
    </source>
</evidence>
<feature type="transmembrane region" description="Helical" evidence="1">
    <location>
        <begin position="89"/>
        <end position="118"/>
    </location>
</feature>